<dbReference type="Proteomes" id="UP000295550">
    <property type="component" value="Unassembled WGS sequence"/>
</dbReference>
<dbReference type="SUPFAM" id="SSF52200">
    <property type="entry name" value="Toll/Interleukin receptor TIR domain"/>
    <property type="match status" value="1"/>
</dbReference>
<dbReference type="RefSeq" id="WP_132348905.1">
    <property type="nucleotide sequence ID" value="NZ_CAWOLF010000060.1"/>
</dbReference>
<dbReference type="InterPro" id="IPR000157">
    <property type="entry name" value="TIR_dom"/>
</dbReference>
<evidence type="ECO:0000259" key="1">
    <source>
        <dbReference type="Pfam" id="PF13676"/>
    </source>
</evidence>
<feature type="domain" description="TIR" evidence="1">
    <location>
        <begin position="9"/>
        <end position="131"/>
    </location>
</feature>
<dbReference type="EMBL" id="PUJX01000060">
    <property type="protein sequence ID" value="TDB42536.1"/>
    <property type="molecule type" value="Genomic_DNA"/>
</dbReference>
<name>A0A4R4IPI3_PHOLU</name>
<dbReference type="AlphaFoldDB" id="A0A4R4IPI3"/>
<proteinExistence type="predicted"/>
<dbReference type="Pfam" id="PF13676">
    <property type="entry name" value="TIR_2"/>
    <property type="match status" value="1"/>
</dbReference>
<dbReference type="GO" id="GO:0007165">
    <property type="term" value="P:signal transduction"/>
    <property type="evidence" value="ECO:0007669"/>
    <property type="project" value="InterPro"/>
</dbReference>
<protein>
    <recommendedName>
        <fullName evidence="1">TIR domain-containing protein</fullName>
    </recommendedName>
</protein>
<comment type="caution">
    <text evidence="2">The sequence shown here is derived from an EMBL/GenBank/DDBJ whole genome shotgun (WGS) entry which is preliminary data.</text>
</comment>
<accession>A0A4R4IPI3</accession>
<evidence type="ECO:0000313" key="2">
    <source>
        <dbReference type="EMBL" id="TDB42536.1"/>
    </source>
</evidence>
<reference evidence="2 3" key="1">
    <citation type="journal article" date="2019" name="Int. J. Syst. Evol. Microbiol.">
        <title>Photorhabdus khanii subsp. guanajuatensis subsp. nov., isolated from Heterorhabditis atacamensis, and Photorhabdus luminescens subsp. mexicana subsp. nov., isolated from Heterorhabditis mexicana entomopathogenic nematodes.</title>
        <authorList>
            <person name="Machado R.A.R."/>
            <person name="Bruno P."/>
            <person name="Arce C.C.M."/>
            <person name="Liechti N."/>
            <person name="Kohler A."/>
            <person name="Bernal J."/>
            <person name="Bruggmann R."/>
            <person name="Turlings T.C.J."/>
        </authorList>
    </citation>
    <scope>NUCLEOTIDE SEQUENCE [LARGE SCALE GENOMIC DNA]</scope>
    <source>
        <strain evidence="2 3">MEX47-22</strain>
    </source>
</reference>
<evidence type="ECO:0000313" key="3">
    <source>
        <dbReference type="Proteomes" id="UP000295550"/>
    </source>
</evidence>
<dbReference type="InterPro" id="IPR035897">
    <property type="entry name" value="Toll_tir_struct_dom_sf"/>
</dbReference>
<dbReference type="Gene3D" id="3.40.50.10140">
    <property type="entry name" value="Toll/interleukin-1 receptor homology (TIR) domain"/>
    <property type="match status" value="1"/>
</dbReference>
<sequence>MDDKSNVAVFISYAWGGSLEKKEWVRRHIVNSLNWKYSVFWDRDTIGFGESIDACILKALSQRPVKVFCICDSDYLRSAKTMGSGLYREIQVLEKIAYENDVKIIPLIFEAECIQDLPTPLAGRAYLDLTELHKRNLFLGDAIYALAEGVTQAEMSVWMKKNIAKDDLFRLARRHFQDVEVKIYGNGRTHEVILSSQQPLLPAQWMWNSSEWGYMLSDDNDTFCPAKGRWHWDYSSPSRGMRALGTATMSIFFPEQTTPSDQIALHRAGNVLAQKFFSMIYKHEPFILESEDIIPLLLNDVDGYKTLEFLLKSKNKS</sequence>
<gene>
    <name evidence="2" type="ORF">C5468_25020</name>
</gene>
<organism evidence="2 3">
    <name type="scientific">Photorhabdus luminescens subsp. mexicana</name>
    <dbReference type="NCBI Taxonomy" id="2100167"/>
    <lineage>
        <taxon>Bacteria</taxon>
        <taxon>Pseudomonadati</taxon>
        <taxon>Pseudomonadota</taxon>
        <taxon>Gammaproteobacteria</taxon>
        <taxon>Enterobacterales</taxon>
        <taxon>Morganellaceae</taxon>
        <taxon>Photorhabdus</taxon>
    </lineage>
</organism>